<dbReference type="Gene3D" id="3.30.497.10">
    <property type="entry name" value="Antithrombin, subunit I, domain 2"/>
    <property type="match status" value="1"/>
</dbReference>
<gene>
    <name evidence="4" type="ORF">H9X80_02190</name>
</gene>
<organism evidence="4 5">
    <name type="scientific">Olsenella profusa</name>
    <dbReference type="NCBI Taxonomy" id="138595"/>
    <lineage>
        <taxon>Bacteria</taxon>
        <taxon>Bacillati</taxon>
        <taxon>Actinomycetota</taxon>
        <taxon>Coriobacteriia</taxon>
        <taxon>Coriobacteriales</taxon>
        <taxon>Atopobiaceae</taxon>
        <taxon>Olsenella</taxon>
    </lineage>
</organism>
<accession>A0ABS2F089</accession>
<dbReference type="RefSeq" id="WP_204792721.1">
    <property type="nucleotide sequence ID" value="NZ_JACSNQ010000002.1"/>
</dbReference>
<dbReference type="CDD" id="cd19589">
    <property type="entry name" value="serpin_tengpin-like"/>
    <property type="match status" value="1"/>
</dbReference>
<protein>
    <submittedName>
        <fullName evidence="4">Serpin family protein</fullName>
    </submittedName>
</protein>
<name>A0ABS2F089_9ACTN</name>
<dbReference type="SMART" id="SM00093">
    <property type="entry name" value="SERPIN"/>
    <property type="match status" value="1"/>
</dbReference>
<evidence type="ECO:0000256" key="2">
    <source>
        <dbReference type="SAM" id="SignalP"/>
    </source>
</evidence>
<dbReference type="Pfam" id="PF00079">
    <property type="entry name" value="Serpin"/>
    <property type="match status" value="1"/>
</dbReference>
<dbReference type="InterPro" id="IPR036186">
    <property type="entry name" value="Serpin_sf"/>
</dbReference>
<dbReference type="InterPro" id="IPR023795">
    <property type="entry name" value="Serpin_CS"/>
</dbReference>
<dbReference type="InterPro" id="IPR042185">
    <property type="entry name" value="Serpin_sf_2"/>
</dbReference>
<evidence type="ECO:0000313" key="5">
    <source>
        <dbReference type="Proteomes" id="UP000712527"/>
    </source>
</evidence>
<dbReference type="InterPro" id="IPR000215">
    <property type="entry name" value="Serpin_fam"/>
</dbReference>
<proteinExistence type="inferred from homology"/>
<dbReference type="PANTHER" id="PTHR11461:SF211">
    <property type="entry name" value="GH10112P-RELATED"/>
    <property type="match status" value="1"/>
</dbReference>
<dbReference type="Proteomes" id="UP000712527">
    <property type="component" value="Unassembled WGS sequence"/>
</dbReference>
<comment type="similarity">
    <text evidence="1">Belongs to the serpin family.</text>
</comment>
<evidence type="ECO:0000313" key="4">
    <source>
        <dbReference type="EMBL" id="MBM6774365.1"/>
    </source>
</evidence>
<comment type="caution">
    <text evidence="4">The sequence shown here is derived from an EMBL/GenBank/DDBJ whole genome shotgun (WGS) entry which is preliminary data.</text>
</comment>
<sequence length="419" mass="44908">MRRPRQLLAPVLLACLLALGLVGCHQALSLTATDLTANVKPASEASVEMADATVTYDFALDLLRGSTAEAPSENTLVSPLSVLYALAMAENGADGETLTQMEHATGMSVEELTDTLQAYLQLSSSYDGPLSLANSVWVRDSDGLSVEDTFLEACGGRLGAQVFSAPFDDSTVADVNAWISEKTHEMIPEMLSRLSEQTQLLLANALAFEGAWEEPFDSALVTPDTFTREDGVEQDVDMMHSTESSYFENDLATGFAKPYEDHDYLFVGLLPNEGVTVAELLESLDGESLGALLTPKESTVVLVSLPTFTSSYDIELSGVLRALGMTDAFDAEAADFSRMGRSDAGPLFIGSVLHKTFIDVDEEGTRAAAATVTTMDGAAAPIEEEPEVKEVILDRPFVYLIVDAHTMTPVFTGTLMSAE</sequence>
<evidence type="ECO:0000259" key="3">
    <source>
        <dbReference type="SMART" id="SM00093"/>
    </source>
</evidence>
<dbReference type="SUPFAM" id="SSF56574">
    <property type="entry name" value="Serpins"/>
    <property type="match status" value="1"/>
</dbReference>
<reference evidence="4 5" key="1">
    <citation type="journal article" date="2021" name="Sci. Rep.">
        <title>The distribution of antibiotic resistance genes in chicken gut microbiota commensals.</title>
        <authorList>
            <person name="Juricova H."/>
            <person name="Matiasovicova J."/>
            <person name="Kubasova T."/>
            <person name="Cejkova D."/>
            <person name="Rychlik I."/>
        </authorList>
    </citation>
    <scope>NUCLEOTIDE SEQUENCE [LARGE SCALE GENOMIC DNA]</scope>
    <source>
        <strain evidence="4 5">An794</strain>
    </source>
</reference>
<keyword evidence="2" id="KW-0732">Signal</keyword>
<dbReference type="InterPro" id="IPR023796">
    <property type="entry name" value="Serpin_dom"/>
</dbReference>
<dbReference type="Gene3D" id="2.30.39.10">
    <property type="entry name" value="Alpha-1-antitrypsin, domain 1"/>
    <property type="match status" value="1"/>
</dbReference>
<dbReference type="PROSITE" id="PS51257">
    <property type="entry name" value="PROKAR_LIPOPROTEIN"/>
    <property type="match status" value="1"/>
</dbReference>
<keyword evidence="5" id="KW-1185">Reference proteome</keyword>
<feature type="domain" description="Serpin" evidence="3">
    <location>
        <begin position="60"/>
        <end position="418"/>
    </location>
</feature>
<evidence type="ECO:0000256" key="1">
    <source>
        <dbReference type="RuleBase" id="RU000411"/>
    </source>
</evidence>
<feature type="chain" id="PRO_5046816587" evidence="2">
    <location>
        <begin position="28"/>
        <end position="419"/>
    </location>
</feature>
<feature type="signal peptide" evidence="2">
    <location>
        <begin position="1"/>
        <end position="27"/>
    </location>
</feature>
<dbReference type="InterPro" id="IPR042178">
    <property type="entry name" value="Serpin_sf_1"/>
</dbReference>
<dbReference type="PROSITE" id="PS00284">
    <property type="entry name" value="SERPIN"/>
    <property type="match status" value="1"/>
</dbReference>
<dbReference type="EMBL" id="JACSNQ010000002">
    <property type="protein sequence ID" value="MBM6774365.1"/>
    <property type="molecule type" value="Genomic_DNA"/>
</dbReference>
<dbReference type="PANTHER" id="PTHR11461">
    <property type="entry name" value="SERINE PROTEASE INHIBITOR, SERPIN"/>
    <property type="match status" value="1"/>
</dbReference>